<dbReference type="RefSeq" id="WP_090289437.1">
    <property type="nucleotide sequence ID" value="NZ_FNCK01000003.1"/>
</dbReference>
<dbReference type="AlphaFoldDB" id="A0A1G7RFA9"/>
<dbReference type="OrthoDB" id="1644422at2"/>
<gene>
    <name evidence="1" type="ORF">SAMN05421791_10321</name>
</gene>
<evidence type="ECO:0000313" key="2">
    <source>
        <dbReference type="Proteomes" id="UP000199708"/>
    </source>
</evidence>
<name>A0A1G7RFA9_9LACT</name>
<evidence type="ECO:0008006" key="3">
    <source>
        <dbReference type="Google" id="ProtNLM"/>
    </source>
</evidence>
<accession>A0A1G7RFA9</accession>
<protein>
    <recommendedName>
        <fullName evidence="3">Nucleic acid-binding protein</fullName>
    </recommendedName>
</protein>
<dbReference type="Proteomes" id="UP000199708">
    <property type="component" value="Unassembled WGS sequence"/>
</dbReference>
<keyword evidence="2" id="KW-1185">Reference proteome</keyword>
<reference evidence="1 2" key="1">
    <citation type="submission" date="2016-10" db="EMBL/GenBank/DDBJ databases">
        <authorList>
            <person name="de Groot N.N."/>
        </authorList>
    </citation>
    <scope>NUCLEOTIDE SEQUENCE [LARGE SCALE GENOMIC DNA]</scope>
    <source>
        <strain evidence="1 2">ATCC BAA-466</strain>
    </source>
</reference>
<sequence>MERNCLRCGTKMIPGYKLKLNFKVYDIIVTKINKKFFRKVDKPSVSICPSCGEISLYLKNVKDIQKNGF</sequence>
<dbReference type="EMBL" id="FNCK01000003">
    <property type="protein sequence ID" value="SDG09453.1"/>
    <property type="molecule type" value="Genomic_DNA"/>
</dbReference>
<evidence type="ECO:0000313" key="1">
    <source>
        <dbReference type="EMBL" id="SDG09453.1"/>
    </source>
</evidence>
<proteinExistence type="predicted"/>
<dbReference type="STRING" id="120956.SAMN05421791_10321"/>
<organism evidence="1 2">
    <name type="scientific">Facklamia miroungae</name>
    <dbReference type="NCBI Taxonomy" id="120956"/>
    <lineage>
        <taxon>Bacteria</taxon>
        <taxon>Bacillati</taxon>
        <taxon>Bacillota</taxon>
        <taxon>Bacilli</taxon>
        <taxon>Lactobacillales</taxon>
        <taxon>Aerococcaceae</taxon>
        <taxon>Facklamia</taxon>
    </lineage>
</organism>